<gene>
    <name evidence="1" type="ORF">MCOR_33904</name>
</gene>
<dbReference type="AlphaFoldDB" id="A0A6J8CVG7"/>
<protein>
    <submittedName>
        <fullName evidence="1">Uncharacterized protein</fullName>
    </submittedName>
</protein>
<dbReference type="EMBL" id="CACVKT020006043">
    <property type="protein sequence ID" value="CAC5399661.1"/>
    <property type="molecule type" value="Genomic_DNA"/>
</dbReference>
<proteinExistence type="predicted"/>
<dbReference type="Proteomes" id="UP000507470">
    <property type="component" value="Unassembled WGS sequence"/>
</dbReference>
<accession>A0A6J8CVG7</accession>
<keyword evidence="2" id="KW-1185">Reference proteome</keyword>
<reference evidence="1 2" key="1">
    <citation type="submission" date="2020-06" db="EMBL/GenBank/DDBJ databases">
        <authorList>
            <person name="Li R."/>
            <person name="Bekaert M."/>
        </authorList>
    </citation>
    <scope>NUCLEOTIDE SEQUENCE [LARGE SCALE GENOMIC DNA]</scope>
    <source>
        <strain evidence="2">wild</strain>
    </source>
</reference>
<evidence type="ECO:0000313" key="1">
    <source>
        <dbReference type="EMBL" id="CAC5399661.1"/>
    </source>
</evidence>
<evidence type="ECO:0000313" key="2">
    <source>
        <dbReference type="Proteomes" id="UP000507470"/>
    </source>
</evidence>
<sequence>METSEKSGKCGMGNKVSKRSISNTSFSQLCKEDKNDKEAPGNCYSHLPKTEVKISNDDDSVKQTSRRDVSLQTLDTHCACCKYVQIGNGNRIINEGDDHFQLVYKRNSEEESDQSSGSEENAKKDEEINDLLFEVEINQYDMYQLYENEINRLFICKIMKCSSRDKIKTHITSLIKEMETYVDDKTKKNVKKFRKAVKKRPTNREESDSIVNSIKSNSVKLKTLFTEKLSTVQFKRENELKTSKGPSFNLNHDEIENGQLLAIVVYDIIAKRTTEFVKGLMPLKVQTYIIRHCFNFSKKKVMQEVQIGLMRRKVKHDLNGYAKHWLMKYTDKKLFCRRECRRLHLYAQFAKEEIELLFREIKICLDQTIKCSLTFVQFCNCFLQYDLPISYEDVSGLLQESGDKIDMISFTSVLLKQLDNIDVILDQFVSTDETNVMWVEDPYTKITEILWGCVHNCGICHEHFNS</sequence>
<name>A0A6J8CVG7_MYTCO</name>
<organism evidence="1 2">
    <name type="scientific">Mytilus coruscus</name>
    <name type="common">Sea mussel</name>
    <dbReference type="NCBI Taxonomy" id="42192"/>
    <lineage>
        <taxon>Eukaryota</taxon>
        <taxon>Metazoa</taxon>
        <taxon>Spiralia</taxon>
        <taxon>Lophotrochozoa</taxon>
        <taxon>Mollusca</taxon>
        <taxon>Bivalvia</taxon>
        <taxon>Autobranchia</taxon>
        <taxon>Pteriomorphia</taxon>
        <taxon>Mytilida</taxon>
        <taxon>Mytiloidea</taxon>
        <taxon>Mytilidae</taxon>
        <taxon>Mytilinae</taxon>
        <taxon>Mytilus</taxon>
    </lineage>
</organism>